<dbReference type="Pfam" id="PF00300">
    <property type="entry name" value="His_Phos_1"/>
    <property type="match status" value="1"/>
</dbReference>
<reference evidence="2" key="1">
    <citation type="journal article" date="2021" name="Sci. Rep.">
        <title>Diploid genomic architecture of Nitzschia inconspicua, an elite biomass production diatom.</title>
        <authorList>
            <person name="Oliver A."/>
            <person name="Podell S."/>
            <person name="Pinowska A."/>
            <person name="Traller J.C."/>
            <person name="Smith S.R."/>
            <person name="McClure R."/>
            <person name="Beliaev A."/>
            <person name="Bohutskyi P."/>
            <person name="Hill E.A."/>
            <person name="Rabines A."/>
            <person name="Zheng H."/>
            <person name="Allen L.Z."/>
            <person name="Kuo A."/>
            <person name="Grigoriev I.V."/>
            <person name="Allen A.E."/>
            <person name="Hazlebeck D."/>
            <person name="Allen E.E."/>
        </authorList>
    </citation>
    <scope>NUCLEOTIDE SEQUENCE</scope>
    <source>
        <strain evidence="2">Hildebrandi</strain>
    </source>
</reference>
<reference evidence="2" key="2">
    <citation type="submission" date="2021-04" db="EMBL/GenBank/DDBJ databases">
        <authorList>
            <person name="Podell S."/>
        </authorList>
    </citation>
    <scope>NUCLEOTIDE SEQUENCE</scope>
    <source>
        <strain evidence="2">Hildebrandi</strain>
    </source>
</reference>
<dbReference type="InterPro" id="IPR013078">
    <property type="entry name" value="His_Pase_superF_clade-1"/>
</dbReference>
<protein>
    <submittedName>
        <fullName evidence="2">Histidine phosphatase superfamily protein</fullName>
    </submittedName>
</protein>
<dbReference type="EMBL" id="JAGRRH010000007">
    <property type="protein sequence ID" value="KAG7367361.1"/>
    <property type="molecule type" value="Genomic_DNA"/>
</dbReference>
<dbReference type="PANTHER" id="PTHR48100">
    <property type="entry name" value="BROAD-SPECIFICITY PHOSPHATASE YOR283W-RELATED"/>
    <property type="match status" value="1"/>
</dbReference>
<name>A0A9K3Q1I6_9STRA</name>
<dbReference type="AlphaFoldDB" id="A0A9K3Q1I6"/>
<evidence type="ECO:0000256" key="1">
    <source>
        <dbReference type="SAM" id="SignalP"/>
    </source>
</evidence>
<dbReference type="GO" id="GO:0005737">
    <property type="term" value="C:cytoplasm"/>
    <property type="evidence" value="ECO:0007669"/>
    <property type="project" value="TreeGrafter"/>
</dbReference>
<evidence type="ECO:0000313" key="2">
    <source>
        <dbReference type="EMBL" id="KAG7367361.1"/>
    </source>
</evidence>
<dbReference type="Proteomes" id="UP000693970">
    <property type="component" value="Unassembled WGS sequence"/>
</dbReference>
<evidence type="ECO:0000313" key="3">
    <source>
        <dbReference type="Proteomes" id="UP000693970"/>
    </source>
</evidence>
<sequence length="319" mass="36002">MRISSVCSVFVLSFKVLSTVRCLTTTTITTTSSLSASSIWTESAIEFAKQQSLSERKKLLAEEGSLQRLKGQSIHIRGERVDSLSLKENDYDTGCVTTKIVHFQRHGQGYHNLVGEILREAGVKVTVDSTDPNINPWLRPDFVDSPLTETGRWQCAQLQQVAAGLNPELVIVSPLTRTLQTAKITFAKYYESDHAVPWVAHEACREELGVLTCNKRRPLSEIRTEFPKIEFFDMIDEDTLWNPHKRESSQSKGERIYSFLVDFLSKREESSIAVITHSAWLFHALNAVIDCGDDLELSSCFLTGEIRSIKLIFSSDREI</sequence>
<dbReference type="GO" id="GO:0016791">
    <property type="term" value="F:phosphatase activity"/>
    <property type="evidence" value="ECO:0007669"/>
    <property type="project" value="TreeGrafter"/>
</dbReference>
<keyword evidence="3" id="KW-1185">Reference proteome</keyword>
<keyword evidence="1" id="KW-0732">Signal</keyword>
<feature type="chain" id="PRO_5039917049" evidence="1">
    <location>
        <begin position="23"/>
        <end position="319"/>
    </location>
</feature>
<accession>A0A9K3Q1I6</accession>
<dbReference type="InterPro" id="IPR050275">
    <property type="entry name" value="PGM_Phosphatase"/>
</dbReference>
<dbReference type="PANTHER" id="PTHR48100:SF61">
    <property type="entry name" value="PHOSPHOGLYCERATE MUTASE"/>
    <property type="match status" value="1"/>
</dbReference>
<dbReference type="CDD" id="cd07067">
    <property type="entry name" value="HP_PGM_like"/>
    <property type="match status" value="1"/>
</dbReference>
<gene>
    <name evidence="2" type="ORF">IV203_030032</name>
</gene>
<organism evidence="2 3">
    <name type="scientific">Nitzschia inconspicua</name>
    <dbReference type="NCBI Taxonomy" id="303405"/>
    <lineage>
        <taxon>Eukaryota</taxon>
        <taxon>Sar</taxon>
        <taxon>Stramenopiles</taxon>
        <taxon>Ochrophyta</taxon>
        <taxon>Bacillariophyta</taxon>
        <taxon>Bacillariophyceae</taxon>
        <taxon>Bacillariophycidae</taxon>
        <taxon>Bacillariales</taxon>
        <taxon>Bacillariaceae</taxon>
        <taxon>Nitzschia</taxon>
    </lineage>
</organism>
<dbReference type="OrthoDB" id="496981at2759"/>
<proteinExistence type="predicted"/>
<feature type="signal peptide" evidence="1">
    <location>
        <begin position="1"/>
        <end position="22"/>
    </location>
</feature>
<comment type="caution">
    <text evidence="2">The sequence shown here is derived from an EMBL/GenBank/DDBJ whole genome shotgun (WGS) entry which is preliminary data.</text>
</comment>